<organism evidence="1 2">
    <name type="scientific">Anoxynatronum buryatiense</name>
    <dbReference type="NCBI Taxonomy" id="489973"/>
    <lineage>
        <taxon>Bacteria</taxon>
        <taxon>Bacillati</taxon>
        <taxon>Bacillota</taxon>
        <taxon>Clostridia</taxon>
        <taxon>Eubacteriales</taxon>
        <taxon>Clostridiaceae</taxon>
        <taxon>Anoxynatronum</taxon>
    </lineage>
</organism>
<reference evidence="1" key="1">
    <citation type="submission" date="2017-05" db="EMBL/GenBank/DDBJ databases">
        <authorList>
            <person name="Varghese N."/>
            <person name="Submissions S."/>
        </authorList>
    </citation>
    <scope>NUCLEOTIDE SEQUENCE</scope>
    <source>
        <strain evidence="1">Su22</strain>
    </source>
</reference>
<dbReference type="EMBL" id="FXUF01000008">
    <property type="protein sequence ID" value="SMP60425.1"/>
    <property type="molecule type" value="Genomic_DNA"/>
</dbReference>
<dbReference type="Proteomes" id="UP001158066">
    <property type="component" value="Unassembled WGS sequence"/>
</dbReference>
<gene>
    <name evidence="1" type="ORF">SAMN06296020_108132</name>
</gene>
<name>A0AA45WX29_9CLOT</name>
<sequence length="306" mass="35763">MRKVKDIFYSSKFEEEMYMNIPKFKAENECMKYDQLLHYSNIETLRIMLDERTLKCNSLKNVNDLLERQRKGIEEQADATYVSCFSHCQYETVPFWYLYGGSECSNKVLLRFNNVAKSFGNAIKDDWAFTGDKKCIFYNPKDLFSKEIGGISYDLKNDSCIESSQTILAVRLFDVKYVHPDNEVLTKNYKTNEKMTFAENEVELPAEVNDVRTIGKYKTIHWKYEAETRIQCILRHGKGPCLEHILLRLKDDFFRDMVIVSNPWASDAFLRGIKTVLEHSNLPKEIKETITVQRSELDGQIVGCNR</sequence>
<accession>A0AA45WX29</accession>
<dbReference type="AlphaFoldDB" id="A0AA45WX29"/>
<evidence type="ECO:0008006" key="3">
    <source>
        <dbReference type="Google" id="ProtNLM"/>
    </source>
</evidence>
<comment type="caution">
    <text evidence="1">The sequence shown here is derived from an EMBL/GenBank/DDBJ whole genome shotgun (WGS) entry which is preliminary data.</text>
</comment>
<evidence type="ECO:0000313" key="1">
    <source>
        <dbReference type="EMBL" id="SMP60425.1"/>
    </source>
</evidence>
<protein>
    <recommendedName>
        <fullName evidence="3">DUF2971 domain-containing protein</fullName>
    </recommendedName>
</protein>
<evidence type="ECO:0000313" key="2">
    <source>
        <dbReference type="Proteomes" id="UP001158066"/>
    </source>
</evidence>
<keyword evidence="2" id="KW-1185">Reference proteome</keyword>
<proteinExistence type="predicted"/>